<accession>A0A915KCJ6</accession>
<proteinExistence type="predicted"/>
<evidence type="ECO:0000313" key="2">
    <source>
        <dbReference type="WBParaSite" id="nRc.2.0.1.t36498-RA"/>
    </source>
</evidence>
<dbReference type="WBParaSite" id="nRc.2.0.1.t36498-RA">
    <property type="protein sequence ID" value="nRc.2.0.1.t36498-RA"/>
    <property type="gene ID" value="nRc.2.0.1.g36498"/>
</dbReference>
<evidence type="ECO:0000313" key="1">
    <source>
        <dbReference type="Proteomes" id="UP000887565"/>
    </source>
</evidence>
<protein>
    <submittedName>
        <fullName evidence="2">Uncharacterized protein</fullName>
    </submittedName>
</protein>
<dbReference type="AlphaFoldDB" id="A0A915KCJ6"/>
<sequence length="106" mass="11339">MCMPNSNVFETVSLGSPLQADKYISTMMAAPRSAKRLCSPSKTVPVTDLQRLGFTVTAAASAVVVVLFADVYTFGHDVGEIAVQLVVDQTARLLLLRSGRPLEALN</sequence>
<keyword evidence="1" id="KW-1185">Reference proteome</keyword>
<organism evidence="1 2">
    <name type="scientific">Romanomermis culicivorax</name>
    <name type="common">Nematode worm</name>
    <dbReference type="NCBI Taxonomy" id="13658"/>
    <lineage>
        <taxon>Eukaryota</taxon>
        <taxon>Metazoa</taxon>
        <taxon>Ecdysozoa</taxon>
        <taxon>Nematoda</taxon>
        <taxon>Enoplea</taxon>
        <taxon>Dorylaimia</taxon>
        <taxon>Mermithida</taxon>
        <taxon>Mermithoidea</taxon>
        <taxon>Mermithidae</taxon>
        <taxon>Romanomermis</taxon>
    </lineage>
</organism>
<reference evidence="2" key="1">
    <citation type="submission" date="2022-11" db="UniProtKB">
        <authorList>
            <consortium name="WormBaseParasite"/>
        </authorList>
    </citation>
    <scope>IDENTIFICATION</scope>
</reference>
<dbReference type="Proteomes" id="UP000887565">
    <property type="component" value="Unplaced"/>
</dbReference>
<name>A0A915KCJ6_ROMCU</name>